<dbReference type="Pfam" id="PF01607">
    <property type="entry name" value="CBM_14"/>
    <property type="match status" value="1"/>
</dbReference>
<evidence type="ECO:0000256" key="1">
    <source>
        <dbReference type="SAM" id="MobiDB-lite"/>
    </source>
</evidence>
<evidence type="ECO:0000259" key="3">
    <source>
        <dbReference type="PROSITE" id="PS50940"/>
    </source>
</evidence>
<proteinExistence type="predicted"/>
<dbReference type="GO" id="GO:0005576">
    <property type="term" value="C:extracellular region"/>
    <property type="evidence" value="ECO:0007669"/>
    <property type="project" value="InterPro"/>
</dbReference>
<feature type="region of interest" description="Disordered" evidence="1">
    <location>
        <begin position="303"/>
        <end position="382"/>
    </location>
</feature>
<dbReference type="SMART" id="SM00494">
    <property type="entry name" value="ChtBD2"/>
    <property type="match status" value="1"/>
</dbReference>
<organism evidence="4 5">
    <name type="scientific">Chrysodeixis includens</name>
    <name type="common">Soybean looper</name>
    <name type="synonym">Pseudoplusia includens</name>
    <dbReference type="NCBI Taxonomy" id="689277"/>
    <lineage>
        <taxon>Eukaryota</taxon>
        <taxon>Metazoa</taxon>
        <taxon>Ecdysozoa</taxon>
        <taxon>Arthropoda</taxon>
        <taxon>Hexapoda</taxon>
        <taxon>Insecta</taxon>
        <taxon>Pterygota</taxon>
        <taxon>Neoptera</taxon>
        <taxon>Endopterygota</taxon>
        <taxon>Lepidoptera</taxon>
        <taxon>Glossata</taxon>
        <taxon>Ditrysia</taxon>
        <taxon>Noctuoidea</taxon>
        <taxon>Noctuidae</taxon>
        <taxon>Plusiinae</taxon>
        <taxon>Chrysodeixis</taxon>
    </lineage>
</organism>
<feature type="region of interest" description="Disordered" evidence="1">
    <location>
        <begin position="163"/>
        <end position="187"/>
    </location>
</feature>
<feature type="compositionally biased region" description="Polar residues" evidence="1">
    <location>
        <begin position="171"/>
        <end position="184"/>
    </location>
</feature>
<feature type="chain" id="PRO_5040118439" description="Chitin-binding type-2 domain-containing protein" evidence="2">
    <location>
        <begin position="24"/>
        <end position="517"/>
    </location>
</feature>
<dbReference type="InterPro" id="IPR052976">
    <property type="entry name" value="Scoloptoxin-like"/>
</dbReference>
<dbReference type="Gene3D" id="2.170.140.10">
    <property type="entry name" value="Chitin binding domain"/>
    <property type="match status" value="1"/>
</dbReference>
<accession>A0A9P0FQJ0</accession>
<dbReference type="EMBL" id="LR824018">
    <property type="protein sequence ID" value="CAH0586784.1"/>
    <property type="molecule type" value="Genomic_DNA"/>
</dbReference>
<dbReference type="AlphaFoldDB" id="A0A9P0FQJ0"/>
<feature type="region of interest" description="Disordered" evidence="1">
    <location>
        <begin position="407"/>
        <end position="449"/>
    </location>
</feature>
<feature type="compositionally biased region" description="Polar residues" evidence="1">
    <location>
        <begin position="224"/>
        <end position="236"/>
    </location>
</feature>
<gene>
    <name evidence="4" type="ORF">CINC_LOCUS3291</name>
</gene>
<name>A0A9P0FQJ0_CHRIL</name>
<feature type="region of interest" description="Disordered" evidence="1">
    <location>
        <begin position="214"/>
        <end position="265"/>
    </location>
</feature>
<dbReference type="PANTHER" id="PTHR22933">
    <property type="entry name" value="FI18007P1-RELATED"/>
    <property type="match status" value="1"/>
</dbReference>
<dbReference type="OrthoDB" id="6379319at2759"/>
<keyword evidence="5" id="KW-1185">Reference proteome</keyword>
<dbReference type="SUPFAM" id="SSF57625">
    <property type="entry name" value="Invertebrate chitin-binding proteins"/>
    <property type="match status" value="1"/>
</dbReference>
<dbReference type="PANTHER" id="PTHR22933:SF44">
    <property type="entry name" value="RE15157P"/>
    <property type="match status" value="1"/>
</dbReference>
<keyword evidence="2" id="KW-0732">Signal</keyword>
<evidence type="ECO:0000313" key="4">
    <source>
        <dbReference type="EMBL" id="CAH0586784.1"/>
    </source>
</evidence>
<feature type="compositionally biased region" description="Low complexity" evidence="1">
    <location>
        <begin position="438"/>
        <end position="448"/>
    </location>
</feature>
<evidence type="ECO:0000313" key="5">
    <source>
        <dbReference type="Proteomes" id="UP001154114"/>
    </source>
</evidence>
<dbReference type="InterPro" id="IPR036508">
    <property type="entry name" value="Chitin-bd_dom_sf"/>
</dbReference>
<dbReference type="GO" id="GO:0008061">
    <property type="term" value="F:chitin binding"/>
    <property type="evidence" value="ECO:0007669"/>
    <property type="project" value="InterPro"/>
</dbReference>
<sequence>MGFRYVLLVCASVLCLKFAAVNTQKQSRVPLTRFTCTGRGSGYYADIDTGCQVYHMCDGLGRQFSYKCPNMTLFQQRMLICDHWYMVNCSMSERDYNANLLIGQRDKPFVSDDEMRLRTPRPDILSGPPYNPYYDVLREAETKFPVHPGNSIVGATDIIGDSDNDDLDSGKQNYRPPTSWSTGTGRRFRNSAKATTNINNNFANSNFDHLDEAASQEPDATFEPTPSSKFTASTKLGVTPPSIELVPPAPPATESKSEDSNVQPSQDPVFKFIKRFDPTSPDVNHSPMTKSEIIDLNGHLPAGQVSSEEERTPRKHKNFGNNLNTFQTDNDKSFSEGSRFNSVNTKPKNSAQEASSRSDNEKHIPEPDKVLLPPKSDSAPIPSTTVGPPIYYEWKWAVPAFDLVPPKEGNKTNSTNVQQTRSIQGKSPFSSVTRPEPKTTTPEPSNTEYNISSYYVPDYVFPLDKEHPGYESDDAETSFHVKVARPGRASYGENPKCPHCHPAYLNPGTCEPCIVKR</sequence>
<protein>
    <recommendedName>
        <fullName evidence="3">Chitin-binding type-2 domain-containing protein</fullName>
    </recommendedName>
</protein>
<dbReference type="PROSITE" id="PS50940">
    <property type="entry name" value="CHIT_BIND_II"/>
    <property type="match status" value="1"/>
</dbReference>
<feature type="compositionally biased region" description="Basic and acidic residues" evidence="1">
    <location>
        <begin position="356"/>
        <end position="369"/>
    </location>
</feature>
<feature type="compositionally biased region" description="Polar residues" evidence="1">
    <location>
        <begin position="319"/>
        <end position="328"/>
    </location>
</feature>
<feature type="domain" description="Chitin-binding type-2" evidence="3">
    <location>
        <begin position="33"/>
        <end position="91"/>
    </location>
</feature>
<feature type="compositionally biased region" description="Polar residues" evidence="1">
    <location>
        <begin position="335"/>
        <end position="355"/>
    </location>
</feature>
<evidence type="ECO:0000256" key="2">
    <source>
        <dbReference type="SAM" id="SignalP"/>
    </source>
</evidence>
<feature type="compositionally biased region" description="Polar residues" evidence="1">
    <location>
        <begin position="411"/>
        <end position="432"/>
    </location>
</feature>
<dbReference type="Proteomes" id="UP001154114">
    <property type="component" value="Chromosome 15"/>
</dbReference>
<feature type="signal peptide" evidence="2">
    <location>
        <begin position="1"/>
        <end position="23"/>
    </location>
</feature>
<dbReference type="InterPro" id="IPR002557">
    <property type="entry name" value="Chitin-bd_dom"/>
</dbReference>
<reference evidence="4" key="1">
    <citation type="submission" date="2021-12" db="EMBL/GenBank/DDBJ databases">
        <authorList>
            <person name="King R."/>
        </authorList>
    </citation>
    <scope>NUCLEOTIDE SEQUENCE</scope>
</reference>